<evidence type="ECO:0000313" key="2">
    <source>
        <dbReference type="Proteomes" id="UP000192936"/>
    </source>
</evidence>
<dbReference type="OrthoDB" id="9831366at2"/>
<name>A0A1X7HIF1_9PROT</name>
<dbReference type="AlphaFoldDB" id="A0A1X7HIF1"/>
<accession>A0A1X7HIF1</accession>
<gene>
    <name evidence="1" type="ORF">SAMN02982917_6220</name>
</gene>
<evidence type="ECO:0000313" key="1">
    <source>
        <dbReference type="EMBL" id="SMF87270.1"/>
    </source>
</evidence>
<protein>
    <submittedName>
        <fullName evidence="1">Uncharacterized protein</fullName>
    </submittedName>
</protein>
<proteinExistence type="predicted"/>
<organism evidence="1 2">
    <name type="scientific">Azospirillum oryzae</name>
    <dbReference type="NCBI Taxonomy" id="286727"/>
    <lineage>
        <taxon>Bacteria</taxon>
        <taxon>Pseudomonadati</taxon>
        <taxon>Pseudomonadota</taxon>
        <taxon>Alphaproteobacteria</taxon>
        <taxon>Rhodospirillales</taxon>
        <taxon>Azospirillaceae</taxon>
        <taxon>Azospirillum</taxon>
    </lineage>
</organism>
<sequence>MKFSKAIRNKPFGKADPLEQKIHAHSAYTVIKTEAAERLAKVALHGGLAVGLPEQGGVNLEKIHYTGGAAGFAGVSPKKVSGDAMKQLFQSKLKDTIEEARQIGEKRRKQLASITDSQMLTIKLR</sequence>
<dbReference type="RefSeq" id="WP_085091063.1">
    <property type="nucleotide sequence ID" value="NZ_FXAK01000008.1"/>
</dbReference>
<reference evidence="1 2" key="1">
    <citation type="submission" date="2017-04" db="EMBL/GenBank/DDBJ databases">
        <authorList>
            <person name="Afonso C.L."/>
            <person name="Miller P.J."/>
            <person name="Scott M.A."/>
            <person name="Spackman E."/>
            <person name="Goraichik I."/>
            <person name="Dimitrov K.M."/>
            <person name="Suarez D.L."/>
            <person name="Swayne D.E."/>
        </authorList>
    </citation>
    <scope>NUCLEOTIDE SEQUENCE [LARGE SCALE GENOMIC DNA]</scope>
    <source>
        <strain evidence="1 2">A2P</strain>
    </source>
</reference>
<dbReference type="Proteomes" id="UP000192936">
    <property type="component" value="Unassembled WGS sequence"/>
</dbReference>
<dbReference type="EMBL" id="FXAK01000008">
    <property type="protein sequence ID" value="SMF87270.1"/>
    <property type="molecule type" value="Genomic_DNA"/>
</dbReference>